<dbReference type="EMBL" id="BGZK01000263">
    <property type="protein sequence ID" value="GBP32687.1"/>
    <property type="molecule type" value="Genomic_DNA"/>
</dbReference>
<dbReference type="Proteomes" id="UP000299102">
    <property type="component" value="Unassembled WGS sequence"/>
</dbReference>
<evidence type="ECO:0000313" key="2">
    <source>
        <dbReference type="Proteomes" id="UP000299102"/>
    </source>
</evidence>
<evidence type="ECO:0000313" key="1">
    <source>
        <dbReference type="EMBL" id="GBP32687.1"/>
    </source>
</evidence>
<reference evidence="1 2" key="1">
    <citation type="journal article" date="2019" name="Commun. Biol.">
        <title>The bagworm genome reveals a unique fibroin gene that provides high tensile strength.</title>
        <authorList>
            <person name="Kono N."/>
            <person name="Nakamura H."/>
            <person name="Ohtoshi R."/>
            <person name="Tomita M."/>
            <person name="Numata K."/>
            <person name="Arakawa K."/>
        </authorList>
    </citation>
    <scope>NUCLEOTIDE SEQUENCE [LARGE SCALE GENOMIC DNA]</scope>
</reference>
<organism evidence="1 2">
    <name type="scientific">Eumeta variegata</name>
    <name type="common">Bagworm moth</name>
    <name type="synonym">Eumeta japonica</name>
    <dbReference type="NCBI Taxonomy" id="151549"/>
    <lineage>
        <taxon>Eukaryota</taxon>
        <taxon>Metazoa</taxon>
        <taxon>Ecdysozoa</taxon>
        <taxon>Arthropoda</taxon>
        <taxon>Hexapoda</taxon>
        <taxon>Insecta</taxon>
        <taxon>Pterygota</taxon>
        <taxon>Neoptera</taxon>
        <taxon>Endopterygota</taxon>
        <taxon>Lepidoptera</taxon>
        <taxon>Glossata</taxon>
        <taxon>Ditrysia</taxon>
        <taxon>Tineoidea</taxon>
        <taxon>Psychidae</taxon>
        <taxon>Oiketicinae</taxon>
        <taxon>Eumeta</taxon>
    </lineage>
</organism>
<accession>A0A4C1V329</accession>
<sequence>MIAITAIEPRTPTSAERIGDSTYFSGDIYTSEHTVEQFLPTGGVRVVASSQQQQMIDSMRFVTAVYVGRRLRGWELWVGGINA</sequence>
<proteinExistence type="predicted"/>
<protein>
    <submittedName>
        <fullName evidence="1">Uncharacterized protein</fullName>
    </submittedName>
</protein>
<keyword evidence="2" id="KW-1185">Reference proteome</keyword>
<comment type="caution">
    <text evidence="1">The sequence shown here is derived from an EMBL/GenBank/DDBJ whole genome shotgun (WGS) entry which is preliminary data.</text>
</comment>
<name>A0A4C1V329_EUMVA</name>
<dbReference type="AlphaFoldDB" id="A0A4C1V329"/>
<gene>
    <name evidence="1" type="ORF">EVAR_16850_1</name>
</gene>